<reference evidence="3 4" key="1">
    <citation type="submission" date="2019-06" db="EMBL/GenBank/DDBJ databases">
        <title>Whole genome shotgun sequence of Zoogloea ramigera NBRC 15342.</title>
        <authorList>
            <person name="Hosoyama A."/>
            <person name="Uohara A."/>
            <person name="Ohji S."/>
            <person name="Ichikawa N."/>
        </authorList>
    </citation>
    <scope>NUCLEOTIDE SEQUENCE [LARGE SCALE GENOMIC DNA]</scope>
    <source>
        <strain evidence="3 4">NBRC 15342</strain>
    </source>
</reference>
<dbReference type="InterPro" id="IPR000089">
    <property type="entry name" value="Biotin_lipoyl"/>
</dbReference>
<keyword evidence="4" id="KW-1185">Reference proteome</keyword>
<organism evidence="3 4">
    <name type="scientific">Zoogloea ramigera</name>
    <dbReference type="NCBI Taxonomy" id="350"/>
    <lineage>
        <taxon>Bacteria</taxon>
        <taxon>Pseudomonadati</taxon>
        <taxon>Pseudomonadota</taxon>
        <taxon>Betaproteobacteria</taxon>
        <taxon>Rhodocyclales</taxon>
        <taxon>Zoogloeaceae</taxon>
        <taxon>Zoogloea</taxon>
    </lineage>
</organism>
<dbReference type="PROSITE" id="PS50968">
    <property type="entry name" value="BIOTINYL_LIPOYL"/>
    <property type="match status" value="1"/>
</dbReference>
<evidence type="ECO:0000313" key="3">
    <source>
        <dbReference type="EMBL" id="GEC95389.1"/>
    </source>
</evidence>
<proteinExistence type="predicted"/>
<dbReference type="Pfam" id="PF00364">
    <property type="entry name" value="Biotin_lipoyl"/>
    <property type="match status" value="1"/>
</dbReference>
<accession>A0A4Y4CUC3</accession>
<name>A0A4Y4CUC3_ZOORA</name>
<dbReference type="PANTHER" id="PTHR45266">
    <property type="entry name" value="OXALOACETATE DECARBOXYLASE ALPHA CHAIN"/>
    <property type="match status" value="1"/>
</dbReference>
<dbReference type="AlphaFoldDB" id="A0A4Y4CUC3"/>
<dbReference type="RefSeq" id="WP_170182917.1">
    <property type="nucleotide sequence ID" value="NZ_BJNV01000019.1"/>
</dbReference>
<sequence length="129" mass="13233">MKLNITIDGKTYEVDVEVAEADHAGLPPAYPIGSARLAGSVVGSPAPVAAPSAVPVENEAKVCRSPVSGIVVKLVAQPGQSLQVGDSLMVLEAMKMETNITAPVAGKVATIKVKPGDTVQADEVVVEFE</sequence>
<comment type="caution">
    <text evidence="3">The sequence shown here is derived from an EMBL/GenBank/DDBJ whole genome shotgun (WGS) entry which is preliminary data.</text>
</comment>
<evidence type="ECO:0000259" key="2">
    <source>
        <dbReference type="PROSITE" id="PS50968"/>
    </source>
</evidence>
<dbReference type="Gene3D" id="2.40.50.100">
    <property type="match status" value="1"/>
</dbReference>
<gene>
    <name evidence="3" type="ORF">ZRA01_14620</name>
</gene>
<feature type="domain" description="Lipoyl-binding" evidence="2">
    <location>
        <begin position="53"/>
        <end position="129"/>
    </location>
</feature>
<dbReference type="Proteomes" id="UP000318422">
    <property type="component" value="Unassembled WGS sequence"/>
</dbReference>
<dbReference type="InterPro" id="IPR050709">
    <property type="entry name" value="Biotin_Carboxyl_Carrier/Decarb"/>
</dbReference>
<evidence type="ECO:0000313" key="4">
    <source>
        <dbReference type="Proteomes" id="UP000318422"/>
    </source>
</evidence>
<dbReference type="CDD" id="cd06850">
    <property type="entry name" value="biotinyl_domain"/>
    <property type="match status" value="1"/>
</dbReference>
<dbReference type="InterPro" id="IPR001882">
    <property type="entry name" value="Biotin_BS"/>
</dbReference>
<evidence type="ECO:0000256" key="1">
    <source>
        <dbReference type="ARBA" id="ARBA00023267"/>
    </source>
</evidence>
<protein>
    <submittedName>
        <fullName evidence="3">Acetyl-CoA carboxylase biotin carboxyl carrier protein subunit</fullName>
    </submittedName>
</protein>
<dbReference type="SUPFAM" id="SSF51230">
    <property type="entry name" value="Single hybrid motif"/>
    <property type="match status" value="1"/>
</dbReference>
<dbReference type="EMBL" id="BJNV01000019">
    <property type="protein sequence ID" value="GEC95389.1"/>
    <property type="molecule type" value="Genomic_DNA"/>
</dbReference>
<dbReference type="InterPro" id="IPR011053">
    <property type="entry name" value="Single_hybrid_motif"/>
</dbReference>
<dbReference type="FunFam" id="2.40.50.100:FF:000003">
    <property type="entry name" value="Acetyl-CoA carboxylase biotin carboxyl carrier protein"/>
    <property type="match status" value="1"/>
</dbReference>
<dbReference type="PROSITE" id="PS00188">
    <property type="entry name" value="BIOTIN"/>
    <property type="match status" value="1"/>
</dbReference>
<dbReference type="PANTHER" id="PTHR45266:SF3">
    <property type="entry name" value="OXALOACETATE DECARBOXYLASE ALPHA CHAIN"/>
    <property type="match status" value="1"/>
</dbReference>
<keyword evidence="1" id="KW-0092">Biotin</keyword>